<sequence length="152" mass="17127">MSKAHLVDDADVVSHVYLPVNRRAYGFTTSIPTSDPPLLEQGYPMTTAGLAAIFDQQDFHDLICHFLFDQLHLNDPNAPSSTEVPLTRCPPFYSLCKISVYHSMTAVFYSPSDLSSLCSMHSECIQSHPHWCKWTPRFDTVFVECDATLSRV</sequence>
<comment type="caution">
    <text evidence="1">The sequence shown here is derived from an EMBL/GenBank/DDBJ whole genome shotgun (WGS) entry which is preliminary data.</text>
</comment>
<evidence type="ECO:0000313" key="1">
    <source>
        <dbReference type="EMBL" id="KAH8982947.1"/>
    </source>
</evidence>
<dbReference type="AlphaFoldDB" id="A0AAD4Q470"/>
<keyword evidence="2" id="KW-1185">Reference proteome</keyword>
<evidence type="ECO:0000313" key="2">
    <source>
        <dbReference type="Proteomes" id="UP001201163"/>
    </source>
</evidence>
<reference evidence="1" key="1">
    <citation type="submission" date="2022-01" db="EMBL/GenBank/DDBJ databases">
        <title>Comparative genomics reveals a dynamic genome evolution in the ectomycorrhizal milk-cap (Lactarius) mushrooms.</title>
        <authorList>
            <consortium name="DOE Joint Genome Institute"/>
            <person name="Lebreton A."/>
            <person name="Tang N."/>
            <person name="Kuo A."/>
            <person name="LaButti K."/>
            <person name="Drula E."/>
            <person name="Barry K."/>
            <person name="Clum A."/>
            <person name="Lipzen A."/>
            <person name="Mousain D."/>
            <person name="Ng V."/>
            <person name="Wang R."/>
            <person name="Wang X."/>
            <person name="Dai Y."/>
            <person name="Henrissat B."/>
            <person name="Grigoriev I.V."/>
            <person name="Guerin-Laguette A."/>
            <person name="Yu F."/>
            <person name="Martin F.M."/>
        </authorList>
    </citation>
    <scope>NUCLEOTIDE SEQUENCE</scope>
    <source>
        <strain evidence="1">QP</strain>
    </source>
</reference>
<proteinExistence type="predicted"/>
<dbReference type="Proteomes" id="UP001201163">
    <property type="component" value="Unassembled WGS sequence"/>
</dbReference>
<protein>
    <submittedName>
        <fullName evidence="1">Uncharacterized protein</fullName>
    </submittedName>
</protein>
<organism evidence="1 2">
    <name type="scientific">Lactarius akahatsu</name>
    <dbReference type="NCBI Taxonomy" id="416441"/>
    <lineage>
        <taxon>Eukaryota</taxon>
        <taxon>Fungi</taxon>
        <taxon>Dikarya</taxon>
        <taxon>Basidiomycota</taxon>
        <taxon>Agaricomycotina</taxon>
        <taxon>Agaricomycetes</taxon>
        <taxon>Russulales</taxon>
        <taxon>Russulaceae</taxon>
        <taxon>Lactarius</taxon>
    </lineage>
</organism>
<gene>
    <name evidence="1" type="ORF">EDB92DRAFT_1804147</name>
</gene>
<accession>A0AAD4Q470</accession>
<dbReference type="EMBL" id="JAKELL010000094">
    <property type="protein sequence ID" value="KAH8982947.1"/>
    <property type="molecule type" value="Genomic_DNA"/>
</dbReference>
<name>A0AAD4Q470_9AGAM</name>